<comment type="caution">
    <text evidence="1">The sequence shown here is derived from an EMBL/GenBank/DDBJ whole genome shotgun (WGS) entry which is preliminary data.</text>
</comment>
<sequence>MAGLQYKFFPTDFLFPPPPATARDGSSHHQLAVVKLRKADEIDDPKAIAAVTKKSLKATSSSSVALAPIHKHN</sequence>
<dbReference type="PANTHER" id="PTHR38223">
    <property type="match status" value="1"/>
</dbReference>
<gene>
    <name evidence="1" type="ORF">BUALT_Bualt12G0025600</name>
</gene>
<protein>
    <submittedName>
        <fullName evidence="1">Uncharacterized protein</fullName>
    </submittedName>
</protein>
<reference evidence="1" key="1">
    <citation type="submission" date="2019-10" db="EMBL/GenBank/DDBJ databases">
        <authorList>
            <person name="Zhang R."/>
            <person name="Pan Y."/>
            <person name="Wang J."/>
            <person name="Ma R."/>
            <person name="Yu S."/>
        </authorList>
    </citation>
    <scope>NUCLEOTIDE SEQUENCE</scope>
    <source>
        <strain evidence="1">LA-IB0</strain>
        <tissue evidence="1">Leaf</tissue>
    </source>
</reference>
<name>A0AAV6WNI4_9LAMI</name>
<evidence type="ECO:0000313" key="1">
    <source>
        <dbReference type="EMBL" id="KAG8372043.1"/>
    </source>
</evidence>
<keyword evidence="2" id="KW-1185">Reference proteome</keyword>
<dbReference type="EMBL" id="WHWC01000012">
    <property type="protein sequence ID" value="KAG8372043.1"/>
    <property type="molecule type" value="Genomic_DNA"/>
</dbReference>
<accession>A0AAV6WNI4</accession>
<dbReference type="PANTHER" id="PTHR38223:SF5">
    <property type="match status" value="1"/>
</dbReference>
<proteinExistence type="predicted"/>
<organism evidence="1 2">
    <name type="scientific">Buddleja alternifolia</name>
    <dbReference type="NCBI Taxonomy" id="168488"/>
    <lineage>
        <taxon>Eukaryota</taxon>
        <taxon>Viridiplantae</taxon>
        <taxon>Streptophyta</taxon>
        <taxon>Embryophyta</taxon>
        <taxon>Tracheophyta</taxon>
        <taxon>Spermatophyta</taxon>
        <taxon>Magnoliopsida</taxon>
        <taxon>eudicotyledons</taxon>
        <taxon>Gunneridae</taxon>
        <taxon>Pentapetalae</taxon>
        <taxon>asterids</taxon>
        <taxon>lamiids</taxon>
        <taxon>Lamiales</taxon>
        <taxon>Scrophulariaceae</taxon>
        <taxon>Buddlejeae</taxon>
        <taxon>Buddleja</taxon>
    </lineage>
</organism>
<dbReference type="AlphaFoldDB" id="A0AAV6WNI4"/>
<dbReference type="Proteomes" id="UP000826271">
    <property type="component" value="Unassembled WGS sequence"/>
</dbReference>
<evidence type="ECO:0000313" key="2">
    <source>
        <dbReference type="Proteomes" id="UP000826271"/>
    </source>
</evidence>